<dbReference type="EMBL" id="CAJOBA010036294">
    <property type="protein sequence ID" value="CAF4020296.1"/>
    <property type="molecule type" value="Genomic_DNA"/>
</dbReference>
<evidence type="ECO:0000256" key="1">
    <source>
        <dbReference type="ARBA" id="ARBA00006336"/>
    </source>
</evidence>
<proteinExistence type="inferred from homology"/>
<feature type="domain" description="Isochorismatase-like" evidence="8">
    <location>
        <begin position="129"/>
        <end position="347"/>
    </location>
</feature>
<protein>
    <recommendedName>
        <fullName evidence="6">nicotinamidase</fullName>
        <ecNumber evidence="6">3.5.1.19</ecNumber>
    </recommendedName>
    <alternativeName>
        <fullName evidence="7">Nicotinamide deamidase</fullName>
    </alternativeName>
</protein>
<keyword evidence="2" id="KW-0662">Pyridine nucleotide biosynthesis</keyword>
<name>A0A8S2NXX3_9BILA</name>
<reference evidence="10" key="1">
    <citation type="submission" date="2021-02" db="EMBL/GenBank/DDBJ databases">
        <authorList>
            <person name="Nowell W R."/>
        </authorList>
    </citation>
    <scope>NUCLEOTIDE SEQUENCE</scope>
</reference>
<dbReference type="Proteomes" id="UP000677228">
    <property type="component" value="Unassembled WGS sequence"/>
</dbReference>
<accession>A0A8S2NXX3</accession>
<evidence type="ECO:0000256" key="2">
    <source>
        <dbReference type="ARBA" id="ARBA00022642"/>
    </source>
</evidence>
<keyword evidence="3" id="KW-0479">Metal-binding</keyword>
<evidence type="ECO:0000256" key="5">
    <source>
        <dbReference type="ARBA" id="ARBA00037900"/>
    </source>
</evidence>
<dbReference type="InterPro" id="IPR036380">
    <property type="entry name" value="Isochorismatase-like_sf"/>
</dbReference>
<dbReference type="Gene3D" id="3.40.50.850">
    <property type="entry name" value="Isochorismatase-like"/>
    <property type="match status" value="1"/>
</dbReference>
<dbReference type="InterPro" id="IPR052347">
    <property type="entry name" value="Isochorismatase_Nicotinamidase"/>
</dbReference>
<dbReference type="EMBL" id="CAJNOK010014758">
    <property type="protein sequence ID" value="CAF1211426.1"/>
    <property type="molecule type" value="Genomic_DNA"/>
</dbReference>
<comment type="caution">
    <text evidence="10">The sequence shown here is derived from an EMBL/GenBank/DDBJ whole genome shotgun (WGS) entry which is preliminary data.</text>
</comment>
<evidence type="ECO:0000256" key="6">
    <source>
        <dbReference type="ARBA" id="ARBA00039017"/>
    </source>
</evidence>
<comment type="similarity">
    <text evidence="1">Belongs to the isochorismatase family.</text>
</comment>
<dbReference type="Pfam" id="PF00857">
    <property type="entry name" value="Isochorismatase"/>
    <property type="match status" value="1"/>
</dbReference>
<dbReference type="EC" id="3.5.1.19" evidence="6"/>
<dbReference type="AlphaFoldDB" id="A0A8S2NXX3"/>
<evidence type="ECO:0000259" key="8">
    <source>
        <dbReference type="Pfam" id="PF00857"/>
    </source>
</evidence>
<evidence type="ECO:0000313" key="10">
    <source>
        <dbReference type="EMBL" id="CAF4020296.1"/>
    </source>
</evidence>
<dbReference type="Proteomes" id="UP000682733">
    <property type="component" value="Unassembled WGS sequence"/>
</dbReference>
<dbReference type="GO" id="GO:0019363">
    <property type="term" value="P:pyridine nucleotide biosynthetic process"/>
    <property type="evidence" value="ECO:0007669"/>
    <property type="project" value="UniProtKB-KW"/>
</dbReference>
<keyword evidence="4" id="KW-0378">Hydrolase</keyword>
<dbReference type="CDD" id="cd01011">
    <property type="entry name" value="nicotinamidase"/>
    <property type="match status" value="1"/>
</dbReference>
<sequence>MNQFFNIAIDARSQKRFHIDVKVRSNNAKLLPLGSKLYARLESSDRKLMKKTKLKLKELPVQFRIEYSTNEVYERVILIAEVRNKNKQVILLNETEIIWTRKQSSKSVKINLSKPNSGESTLQDQHPLSALIIVDVQNDFIHGTLAMKDCPAKQDGEAVVPIINHLLKTVPFDVVAYTQDWHPKDHISFYENLHLRQHLISSKSKVNATTANLYDTVRFKTPIGEQVLWPTHCIQNTSGAQLHEALIVAHNSVFILKGDNSNIDSYSAFWSNQRKSRTNLDKKLKERNIRNVYIAGLALDFCVASTASHSLELNYRTFIIEDACRGVDESVMKIKVEELKKDGCEFVQADMVESLVRGFMPND</sequence>
<dbReference type="SUPFAM" id="SSF52499">
    <property type="entry name" value="Isochorismatase-like hydrolases"/>
    <property type="match status" value="1"/>
</dbReference>
<evidence type="ECO:0000313" key="11">
    <source>
        <dbReference type="Proteomes" id="UP000682733"/>
    </source>
</evidence>
<comment type="pathway">
    <text evidence="5">Cofactor biosynthesis; nicotinate biosynthesis; nicotinate from nicotinamide: step 1/1.</text>
</comment>
<evidence type="ECO:0000256" key="4">
    <source>
        <dbReference type="ARBA" id="ARBA00022801"/>
    </source>
</evidence>
<dbReference type="PANTHER" id="PTHR11080:SF2">
    <property type="entry name" value="LD05707P"/>
    <property type="match status" value="1"/>
</dbReference>
<dbReference type="GO" id="GO:0008936">
    <property type="term" value="F:nicotinamidase activity"/>
    <property type="evidence" value="ECO:0007669"/>
    <property type="project" value="UniProtKB-EC"/>
</dbReference>
<dbReference type="PANTHER" id="PTHR11080">
    <property type="entry name" value="PYRAZINAMIDASE/NICOTINAMIDASE"/>
    <property type="match status" value="1"/>
</dbReference>
<evidence type="ECO:0000313" key="9">
    <source>
        <dbReference type="EMBL" id="CAF1211426.1"/>
    </source>
</evidence>
<dbReference type="InterPro" id="IPR000868">
    <property type="entry name" value="Isochorismatase-like_dom"/>
</dbReference>
<evidence type="ECO:0000256" key="3">
    <source>
        <dbReference type="ARBA" id="ARBA00022723"/>
    </source>
</evidence>
<organism evidence="10 11">
    <name type="scientific">Didymodactylos carnosus</name>
    <dbReference type="NCBI Taxonomy" id="1234261"/>
    <lineage>
        <taxon>Eukaryota</taxon>
        <taxon>Metazoa</taxon>
        <taxon>Spiralia</taxon>
        <taxon>Gnathifera</taxon>
        <taxon>Rotifera</taxon>
        <taxon>Eurotatoria</taxon>
        <taxon>Bdelloidea</taxon>
        <taxon>Philodinida</taxon>
        <taxon>Philodinidae</taxon>
        <taxon>Didymodactylos</taxon>
    </lineage>
</organism>
<gene>
    <name evidence="9" type="ORF">OVA965_LOCUS24467</name>
    <name evidence="10" type="ORF">TMI583_LOCUS25188</name>
</gene>
<dbReference type="GO" id="GO:0046872">
    <property type="term" value="F:metal ion binding"/>
    <property type="evidence" value="ECO:0007669"/>
    <property type="project" value="UniProtKB-KW"/>
</dbReference>
<evidence type="ECO:0000256" key="7">
    <source>
        <dbReference type="ARBA" id="ARBA00043224"/>
    </source>
</evidence>